<organism evidence="2 3">
    <name type="scientific">Crocosphaera subtropica (strain ATCC 51142 / BH68)</name>
    <name type="common">Cyanothece sp. (strain ATCC 51142)</name>
    <dbReference type="NCBI Taxonomy" id="43989"/>
    <lineage>
        <taxon>Bacteria</taxon>
        <taxon>Bacillati</taxon>
        <taxon>Cyanobacteriota</taxon>
        <taxon>Cyanophyceae</taxon>
        <taxon>Oscillatoriophycideae</taxon>
        <taxon>Chroococcales</taxon>
        <taxon>Aphanothecaceae</taxon>
        <taxon>Crocosphaera</taxon>
        <taxon>Crocosphaera subtropica</taxon>
    </lineage>
</organism>
<feature type="domain" description="Beta-lactamase class A catalytic" evidence="1">
    <location>
        <begin position="100"/>
        <end position="285"/>
    </location>
</feature>
<evidence type="ECO:0000313" key="3">
    <source>
        <dbReference type="Proteomes" id="UP000001203"/>
    </source>
</evidence>
<accession>B1WYX1</accession>
<dbReference type="eggNOG" id="COG2367">
    <property type="taxonomic scope" value="Bacteria"/>
</dbReference>
<dbReference type="InterPro" id="IPR000871">
    <property type="entry name" value="Beta-lactam_class-A"/>
</dbReference>
<evidence type="ECO:0000259" key="1">
    <source>
        <dbReference type="Pfam" id="PF13354"/>
    </source>
</evidence>
<name>B1WYX1_CROS5</name>
<reference evidence="2 3" key="1">
    <citation type="journal article" date="2008" name="Proc. Natl. Acad. Sci. U.S.A.">
        <title>The genome of Cyanothece 51142, a unicellular diazotrophic cyanobacterium important in the marine nitrogen cycle.</title>
        <authorList>
            <person name="Welsh E.A."/>
            <person name="Liberton M."/>
            <person name="Stoeckel J."/>
            <person name="Loh T."/>
            <person name="Elvitigala T."/>
            <person name="Wang C."/>
            <person name="Wollam A."/>
            <person name="Fulton R.S."/>
            <person name="Clifton S.W."/>
            <person name="Jacobs J.M."/>
            <person name="Aurora R."/>
            <person name="Ghosh B.K."/>
            <person name="Sherman L.A."/>
            <person name="Smith R.D."/>
            <person name="Wilson R.K."/>
            <person name="Pakrasi H.B."/>
        </authorList>
    </citation>
    <scope>NUCLEOTIDE SEQUENCE [LARGE SCALE GENOMIC DNA]</scope>
    <source>
        <strain evidence="3">ATCC 51142 / BH68</strain>
    </source>
</reference>
<dbReference type="PANTHER" id="PTHR35333">
    <property type="entry name" value="BETA-LACTAMASE"/>
    <property type="match status" value="1"/>
</dbReference>
<keyword evidence="3" id="KW-1185">Reference proteome</keyword>
<dbReference type="EMBL" id="CP000806">
    <property type="protein sequence ID" value="ACB52735.1"/>
    <property type="molecule type" value="Genomic_DNA"/>
</dbReference>
<dbReference type="Gene3D" id="3.40.710.10">
    <property type="entry name" value="DD-peptidase/beta-lactamase superfamily"/>
    <property type="match status" value="1"/>
</dbReference>
<dbReference type="Pfam" id="PF13354">
    <property type="entry name" value="Beta-lactamase2"/>
    <property type="match status" value="1"/>
</dbReference>
<sequence>MTFFMPDEQLNSLAKQILAVTWAEFPELTRDQCALTWLVYDTPVMVDKKEITFPGEFWQHPINGFSYRGDETIYPASVVKLFYLVAIHQWLEAGNLKPSVELNRAMTDMIVDSSNDATSLVVDMLTHTTSGPELPPQELAQWQQKRDEINRYFQGFGWEELKQINVNQKTWCDGYYGREKQFVGEKGENRNRLTTNAVARLFHNMVAERVISPERSQQMMKLLNRQLPPTPADNQEENQITGFLGESLPANAKLWSKAGWTSQVRHDAAYIEIPNLPPFLLVVFTEGQKNSQNKNILPFISQLVLEMFKSR</sequence>
<protein>
    <recommendedName>
        <fullName evidence="1">Beta-lactamase class A catalytic domain-containing protein</fullName>
    </recommendedName>
</protein>
<dbReference type="HOGENOM" id="CLU_924163_0_0_3"/>
<dbReference type="KEGG" id="cyt:cce_3387"/>
<dbReference type="GO" id="GO:0030655">
    <property type="term" value="P:beta-lactam antibiotic catabolic process"/>
    <property type="evidence" value="ECO:0007669"/>
    <property type="project" value="InterPro"/>
</dbReference>
<dbReference type="Proteomes" id="UP000001203">
    <property type="component" value="Chromosome circular"/>
</dbReference>
<dbReference type="PANTHER" id="PTHR35333:SF3">
    <property type="entry name" value="BETA-LACTAMASE-TYPE TRANSPEPTIDASE FOLD CONTAINING PROTEIN"/>
    <property type="match status" value="1"/>
</dbReference>
<evidence type="ECO:0000313" key="2">
    <source>
        <dbReference type="EMBL" id="ACB52735.1"/>
    </source>
</evidence>
<dbReference type="InterPro" id="IPR045155">
    <property type="entry name" value="Beta-lactam_cat"/>
</dbReference>
<dbReference type="InterPro" id="IPR012338">
    <property type="entry name" value="Beta-lactam/transpept-like"/>
</dbReference>
<proteinExistence type="predicted"/>
<dbReference type="OrthoDB" id="7510992at2"/>
<dbReference type="STRING" id="43989.cce_3387"/>
<dbReference type="GO" id="GO:0046677">
    <property type="term" value="P:response to antibiotic"/>
    <property type="evidence" value="ECO:0007669"/>
    <property type="project" value="InterPro"/>
</dbReference>
<dbReference type="SUPFAM" id="SSF56601">
    <property type="entry name" value="beta-lactamase/transpeptidase-like"/>
    <property type="match status" value="1"/>
</dbReference>
<dbReference type="AlphaFoldDB" id="B1WYX1"/>
<gene>
    <name evidence="2" type="ordered locus">cce_3387</name>
</gene>
<dbReference type="RefSeq" id="WP_009545442.1">
    <property type="nucleotide sequence ID" value="NC_010546.1"/>
</dbReference>
<dbReference type="GO" id="GO:0008800">
    <property type="term" value="F:beta-lactamase activity"/>
    <property type="evidence" value="ECO:0007669"/>
    <property type="project" value="InterPro"/>
</dbReference>